<dbReference type="AlphaFoldDB" id="A0A9P6NGR7"/>
<protein>
    <submittedName>
        <fullName evidence="2">Uncharacterized protein</fullName>
    </submittedName>
</protein>
<evidence type="ECO:0000313" key="3">
    <source>
        <dbReference type="Proteomes" id="UP000886653"/>
    </source>
</evidence>
<evidence type="ECO:0000256" key="1">
    <source>
        <dbReference type="SAM" id="SignalP"/>
    </source>
</evidence>
<organism evidence="2 3">
    <name type="scientific">Cronartium quercuum f. sp. fusiforme G11</name>
    <dbReference type="NCBI Taxonomy" id="708437"/>
    <lineage>
        <taxon>Eukaryota</taxon>
        <taxon>Fungi</taxon>
        <taxon>Dikarya</taxon>
        <taxon>Basidiomycota</taxon>
        <taxon>Pucciniomycotina</taxon>
        <taxon>Pucciniomycetes</taxon>
        <taxon>Pucciniales</taxon>
        <taxon>Coleosporiaceae</taxon>
        <taxon>Cronartium</taxon>
    </lineage>
</organism>
<comment type="caution">
    <text evidence="2">The sequence shown here is derived from an EMBL/GenBank/DDBJ whole genome shotgun (WGS) entry which is preliminary data.</text>
</comment>
<proteinExistence type="predicted"/>
<sequence>MLYSALPVFVFVTLITNAAAAGSSSPEPKHCSMYANADSIEAHGDQQLTFGGQEQNRLPW</sequence>
<evidence type="ECO:0000313" key="2">
    <source>
        <dbReference type="EMBL" id="KAG0145302.1"/>
    </source>
</evidence>
<feature type="signal peptide" evidence="1">
    <location>
        <begin position="1"/>
        <end position="20"/>
    </location>
</feature>
<keyword evidence="1" id="KW-0732">Signal</keyword>
<dbReference type="EMBL" id="MU167279">
    <property type="protein sequence ID" value="KAG0145302.1"/>
    <property type="molecule type" value="Genomic_DNA"/>
</dbReference>
<dbReference type="Proteomes" id="UP000886653">
    <property type="component" value="Unassembled WGS sequence"/>
</dbReference>
<keyword evidence="3" id="KW-1185">Reference proteome</keyword>
<name>A0A9P6NGR7_9BASI</name>
<reference evidence="2" key="1">
    <citation type="submission" date="2013-11" db="EMBL/GenBank/DDBJ databases">
        <title>Genome sequence of the fusiform rust pathogen reveals effectors for host alternation and coevolution with pine.</title>
        <authorList>
            <consortium name="DOE Joint Genome Institute"/>
            <person name="Smith K."/>
            <person name="Pendleton A."/>
            <person name="Kubisiak T."/>
            <person name="Anderson C."/>
            <person name="Salamov A."/>
            <person name="Aerts A."/>
            <person name="Riley R."/>
            <person name="Clum A."/>
            <person name="Lindquist E."/>
            <person name="Ence D."/>
            <person name="Campbell M."/>
            <person name="Kronenberg Z."/>
            <person name="Feau N."/>
            <person name="Dhillon B."/>
            <person name="Hamelin R."/>
            <person name="Burleigh J."/>
            <person name="Smith J."/>
            <person name="Yandell M."/>
            <person name="Nelson C."/>
            <person name="Grigoriev I."/>
            <person name="Davis J."/>
        </authorList>
    </citation>
    <scope>NUCLEOTIDE SEQUENCE</scope>
    <source>
        <strain evidence="2">G11</strain>
    </source>
</reference>
<accession>A0A9P6NGR7</accession>
<feature type="chain" id="PRO_5040450054" evidence="1">
    <location>
        <begin position="21"/>
        <end position="60"/>
    </location>
</feature>
<gene>
    <name evidence="2" type="ORF">CROQUDRAFT_94036</name>
</gene>